<feature type="coiled-coil region" evidence="1">
    <location>
        <begin position="113"/>
        <end position="140"/>
    </location>
</feature>
<name>A0A3G1KNH1_FORW1</name>
<keyword evidence="3" id="KW-1185">Reference proteome</keyword>
<dbReference type="KEGG" id="fwa:DCMF_01620"/>
<keyword evidence="1" id="KW-0175">Coiled coil</keyword>
<dbReference type="Proteomes" id="UP000323521">
    <property type="component" value="Chromosome"/>
</dbReference>
<gene>
    <name evidence="2" type="ORF">DCMF_01620</name>
</gene>
<dbReference type="AlphaFoldDB" id="A0A3G1KNH1"/>
<proteinExistence type="predicted"/>
<evidence type="ECO:0000313" key="2">
    <source>
        <dbReference type="EMBL" id="ATW23665.1"/>
    </source>
</evidence>
<protein>
    <submittedName>
        <fullName evidence="2">Uncharacterized protein</fullName>
    </submittedName>
</protein>
<sequence>MSKRIEVLTQSLFGYNKKQVDEYLEEISITHQKTINFLRDSIQNCRKEKETLISELNLLKGFNQEGERSQELLELAIKRAVRTISLMNKLAEEDAEKIMEDAKGKVCLHEKKIEDLEQVMAVQRREIDALLNKVKLVSQEGPGIKPEPGEKPADKSMAKIRTAPGQSKNSGSTLEAILNNHEWQKITKVLNKTGKTENILPEAEKITADGYGVSTIRQNSPTFWEDRADDLLTQTAGPLPKLNNVIKLTTASSEEAACGLPMPDTPFCSPSVLEEIERIREKYVVGRIAGADLFDRQKQLIIARNGIITSEVVKKAEKEGKLAELIVNMSMPEAEN</sequence>
<organism evidence="2 3">
    <name type="scientific">Formimonas warabiya</name>
    <dbReference type="NCBI Taxonomy" id="1761012"/>
    <lineage>
        <taxon>Bacteria</taxon>
        <taxon>Bacillati</taxon>
        <taxon>Bacillota</taxon>
        <taxon>Clostridia</taxon>
        <taxon>Eubacteriales</taxon>
        <taxon>Peptococcaceae</taxon>
        <taxon>Candidatus Formimonas</taxon>
    </lineage>
</organism>
<evidence type="ECO:0000313" key="3">
    <source>
        <dbReference type="Proteomes" id="UP000323521"/>
    </source>
</evidence>
<reference evidence="2 3" key="1">
    <citation type="submission" date="2016-10" db="EMBL/GenBank/DDBJ databases">
        <title>Complete Genome Sequence of Peptococcaceae strain DCMF.</title>
        <authorList>
            <person name="Edwards R.J."/>
            <person name="Holland S.I."/>
            <person name="Deshpande N.P."/>
            <person name="Wong Y.K."/>
            <person name="Ertan H."/>
            <person name="Manefield M."/>
            <person name="Russell T.L."/>
            <person name="Lee M.J."/>
        </authorList>
    </citation>
    <scope>NUCLEOTIDE SEQUENCE [LARGE SCALE GENOMIC DNA]</scope>
    <source>
        <strain evidence="2 3">DCMF</strain>
    </source>
</reference>
<dbReference type="EMBL" id="CP017634">
    <property type="protein sequence ID" value="ATW23665.1"/>
    <property type="molecule type" value="Genomic_DNA"/>
</dbReference>
<accession>A0A3G1KNH1</accession>
<evidence type="ECO:0000256" key="1">
    <source>
        <dbReference type="SAM" id="Coils"/>
    </source>
</evidence>